<protein>
    <recommendedName>
        <fullName evidence="1">methylmalonate-semialdehyde dehydrogenase (CoA acylating)</fullName>
        <ecNumber evidence="1">1.2.1.27</ecNumber>
    </recommendedName>
</protein>
<evidence type="ECO:0000313" key="5">
    <source>
        <dbReference type="EMBL" id="BAJ47357.1"/>
    </source>
</evidence>
<dbReference type="GO" id="GO:0006574">
    <property type="term" value="P:L-valine catabolic process"/>
    <property type="evidence" value="ECO:0007669"/>
    <property type="project" value="TreeGrafter"/>
</dbReference>
<evidence type="ECO:0000313" key="7">
    <source>
        <dbReference type="Proteomes" id="UP000008120"/>
    </source>
</evidence>
<evidence type="ECO:0000259" key="4">
    <source>
        <dbReference type="Pfam" id="PF00171"/>
    </source>
</evidence>
<keyword evidence="2 5" id="KW-0560">Oxidoreductase</keyword>
<sequence length="494" mass="54113">MQAQQFLGLSFGRLRNFVNGVWMDSRTEVWRPVYDPGAGRIIAEVPYATDEEVNSAVEAAAEAFEKWSRTPFLERVKYLFEVKHVLENHLDELAAINTLNHGKTLDESRGDLRRAIENVDAAIAAAYTLAKGEMLHEISPRIDEYSVKEPLGVFAVISPFNFPIMIPFWFFPYAIALGNTVVIKPSDVTPVPMTRVMEILQQEVKLPPGVLNLVHGGKETAEALVKHPHVKGVCFVGSTPAARNIYRLAGEHGKRCIAQGGAKNYIVVMPDADMDVTIPATVSSFFGNTGQRCLAGSNLLVVDKGFKKSFLDKFSRRSKELVIGHGLVQGVEMGPLVNKAAQTRVKTYVEKGVEEGARLLLDGTEVSVQQFPDGFYLGANIFDEVTPDMTIAREEIFGPVASVITASSLDEAIETINTRTDYGNMACIFTSSGSNAAKFIKNVNAGNIGVNIGVAAPAAYFPFAGRKNSFYGVLHGQIDSVDFFTDKKVVITRW</sequence>
<name>E6N4Y8_CALS0</name>
<evidence type="ECO:0000256" key="2">
    <source>
        <dbReference type="ARBA" id="ARBA00023002"/>
    </source>
</evidence>
<gene>
    <name evidence="6" type="ORF">CSUB_C0339</name>
    <name evidence="5" type="ORF">HGMM_F55E04C13</name>
</gene>
<dbReference type="PANTHER" id="PTHR43866">
    <property type="entry name" value="MALONATE-SEMIALDEHYDE DEHYDROGENASE"/>
    <property type="match status" value="1"/>
</dbReference>
<dbReference type="STRING" id="311458.CSUB_C0339"/>
<evidence type="ECO:0000313" key="6">
    <source>
        <dbReference type="EMBL" id="BAJ50200.1"/>
    </source>
</evidence>
<evidence type="ECO:0000256" key="1">
    <source>
        <dbReference type="ARBA" id="ARBA00013048"/>
    </source>
</evidence>
<organism evidence="5 7">
    <name type="scientific">Caldiarchaeum subterraneum</name>
    <dbReference type="NCBI Taxonomy" id="311458"/>
    <lineage>
        <taxon>Archaea</taxon>
        <taxon>Nitrososphaerota</taxon>
        <taxon>Candidatus Caldarchaeales</taxon>
        <taxon>Candidatus Caldarchaeaceae</taxon>
        <taxon>Candidatus Caldarchaeum</taxon>
    </lineage>
</organism>
<accession>E6N4Y8</accession>
<dbReference type="Gene3D" id="3.40.605.10">
    <property type="entry name" value="Aldehyde Dehydrogenase, Chain A, domain 1"/>
    <property type="match status" value="1"/>
</dbReference>
<dbReference type="EC" id="1.2.1.27" evidence="1"/>
<dbReference type="PROSITE" id="PS00070">
    <property type="entry name" value="ALDEHYDE_DEHYDR_CYS"/>
    <property type="match status" value="1"/>
</dbReference>
<evidence type="ECO:0000256" key="3">
    <source>
        <dbReference type="ARBA" id="ARBA00023027"/>
    </source>
</evidence>
<dbReference type="InterPro" id="IPR016160">
    <property type="entry name" value="Ald_DH_CS_CYS"/>
</dbReference>
<dbReference type="InterPro" id="IPR016163">
    <property type="entry name" value="Ald_DH_C"/>
</dbReference>
<dbReference type="FunFam" id="3.40.309.10:FF:000002">
    <property type="entry name" value="Methylmalonate-semialdehyde dehydrogenase (Acylating)"/>
    <property type="match status" value="1"/>
</dbReference>
<dbReference type="InterPro" id="IPR016162">
    <property type="entry name" value="Ald_DH_N"/>
</dbReference>
<dbReference type="Gene3D" id="3.40.309.10">
    <property type="entry name" value="Aldehyde Dehydrogenase, Chain A, domain 2"/>
    <property type="match status" value="1"/>
</dbReference>
<dbReference type="Proteomes" id="UP000008120">
    <property type="component" value="Chromosome"/>
</dbReference>
<feature type="domain" description="Aldehyde dehydrogenase" evidence="4">
    <location>
        <begin position="22"/>
        <end position="490"/>
    </location>
</feature>
<dbReference type="InterPro" id="IPR015590">
    <property type="entry name" value="Aldehyde_DH_dom"/>
</dbReference>
<dbReference type="EMBL" id="BA000048">
    <property type="protein sequence ID" value="BAJ50200.1"/>
    <property type="molecule type" value="Genomic_DNA"/>
</dbReference>
<keyword evidence="3" id="KW-0520">NAD</keyword>
<dbReference type="InterPro" id="IPR010061">
    <property type="entry name" value="MeMal-semiAld_DH"/>
</dbReference>
<dbReference type="EMBL" id="AP011835">
    <property type="protein sequence ID" value="BAJ47357.1"/>
    <property type="molecule type" value="Genomic_DNA"/>
</dbReference>
<reference evidence="5 7" key="2">
    <citation type="journal article" date="2011" name="Nucleic Acids Res.">
        <title>Insights into the evolution of Archaea and eukaryotic protein modifier systems revealed by the genome of a novel archaeal group.</title>
        <authorList>
            <person name="Nunoura T."/>
            <person name="Takaki Y."/>
            <person name="Kakuta J."/>
            <person name="Nishi S."/>
            <person name="Sugahara J."/>
            <person name="Kazama H."/>
            <person name="Chee G."/>
            <person name="Hattori M."/>
            <person name="Kanai A."/>
            <person name="Atomi H."/>
            <person name="Takai K."/>
            <person name="Takami H."/>
        </authorList>
    </citation>
    <scope>NUCLEOTIDE SEQUENCE [LARGE SCALE GENOMIC DNA]</scope>
</reference>
<dbReference type="KEGG" id="csu:CSUB_C0339"/>
<reference evidence="5 7" key="1">
    <citation type="journal article" date="2005" name="Environ. Microbiol.">
        <title>Genetic and functional properties of uncultivated thermophilic crenarchaeotes from a subsurface gold mine as revealed by analysis of genome fragments.</title>
        <authorList>
            <person name="Nunoura T."/>
            <person name="Hirayama H."/>
            <person name="Takami H."/>
            <person name="Oida H."/>
            <person name="Nishi S."/>
            <person name="Shimamura S."/>
            <person name="Suzuki Y."/>
            <person name="Inagaki F."/>
            <person name="Takai K."/>
            <person name="Nealson K.H."/>
            <person name="Horikoshi K."/>
        </authorList>
    </citation>
    <scope>NUCLEOTIDE SEQUENCE [LARGE SCALE GENOMIC DNA]</scope>
</reference>
<dbReference type="GO" id="GO:0006210">
    <property type="term" value="P:thymine catabolic process"/>
    <property type="evidence" value="ECO:0007669"/>
    <property type="project" value="TreeGrafter"/>
</dbReference>
<dbReference type="InterPro" id="IPR016161">
    <property type="entry name" value="Ald_DH/histidinol_DH"/>
</dbReference>
<dbReference type="PANTHER" id="PTHR43866:SF4">
    <property type="entry name" value="MALONATE-SEMIALDEHYDE DEHYDROGENASE"/>
    <property type="match status" value="1"/>
</dbReference>
<dbReference type="BioCyc" id="CCAL311458:G131R-343-MONOMER"/>
<dbReference type="AlphaFoldDB" id="E6N4Y8"/>
<dbReference type="GO" id="GO:0004491">
    <property type="term" value="F:methylmalonate-semialdehyde dehydrogenase (acylating, NAD) activity"/>
    <property type="evidence" value="ECO:0007669"/>
    <property type="project" value="UniProtKB-EC"/>
</dbReference>
<dbReference type="SUPFAM" id="SSF53720">
    <property type="entry name" value="ALDH-like"/>
    <property type="match status" value="1"/>
</dbReference>
<dbReference type="Pfam" id="PF00171">
    <property type="entry name" value="Aldedh"/>
    <property type="match status" value="1"/>
</dbReference>
<dbReference type="NCBIfam" id="TIGR01722">
    <property type="entry name" value="MMSDH"/>
    <property type="match status" value="1"/>
</dbReference>
<proteinExistence type="predicted"/>